<name>A0ABR2LEC5_9ASPA</name>
<comment type="caution">
    <text evidence="1">The sequence shown here is derived from an EMBL/GenBank/DDBJ whole genome shotgun (WGS) entry which is preliminary data.</text>
</comment>
<protein>
    <submittedName>
        <fullName evidence="1">Uncharacterized protein</fullName>
    </submittedName>
</protein>
<organism evidence="1 2">
    <name type="scientific">Platanthera guangdongensis</name>
    <dbReference type="NCBI Taxonomy" id="2320717"/>
    <lineage>
        <taxon>Eukaryota</taxon>
        <taxon>Viridiplantae</taxon>
        <taxon>Streptophyta</taxon>
        <taxon>Embryophyta</taxon>
        <taxon>Tracheophyta</taxon>
        <taxon>Spermatophyta</taxon>
        <taxon>Magnoliopsida</taxon>
        <taxon>Liliopsida</taxon>
        <taxon>Asparagales</taxon>
        <taxon>Orchidaceae</taxon>
        <taxon>Orchidoideae</taxon>
        <taxon>Orchideae</taxon>
        <taxon>Orchidinae</taxon>
        <taxon>Platanthera</taxon>
    </lineage>
</organism>
<keyword evidence="2" id="KW-1185">Reference proteome</keyword>
<accession>A0ABR2LEC5</accession>
<evidence type="ECO:0000313" key="1">
    <source>
        <dbReference type="EMBL" id="KAK8939374.1"/>
    </source>
</evidence>
<dbReference type="EMBL" id="JBBWWR010000020">
    <property type="protein sequence ID" value="KAK8939374.1"/>
    <property type="molecule type" value="Genomic_DNA"/>
</dbReference>
<reference evidence="1 2" key="1">
    <citation type="journal article" date="2022" name="Nat. Plants">
        <title>Genomes of leafy and leafless Platanthera orchids illuminate the evolution of mycoheterotrophy.</title>
        <authorList>
            <person name="Li M.H."/>
            <person name="Liu K.W."/>
            <person name="Li Z."/>
            <person name="Lu H.C."/>
            <person name="Ye Q.L."/>
            <person name="Zhang D."/>
            <person name="Wang J.Y."/>
            <person name="Li Y.F."/>
            <person name="Zhong Z.M."/>
            <person name="Liu X."/>
            <person name="Yu X."/>
            <person name="Liu D.K."/>
            <person name="Tu X.D."/>
            <person name="Liu B."/>
            <person name="Hao Y."/>
            <person name="Liao X.Y."/>
            <person name="Jiang Y.T."/>
            <person name="Sun W.H."/>
            <person name="Chen J."/>
            <person name="Chen Y.Q."/>
            <person name="Ai Y."/>
            <person name="Zhai J.W."/>
            <person name="Wu S.S."/>
            <person name="Zhou Z."/>
            <person name="Hsiao Y.Y."/>
            <person name="Wu W.L."/>
            <person name="Chen Y.Y."/>
            <person name="Lin Y.F."/>
            <person name="Hsu J.L."/>
            <person name="Li C.Y."/>
            <person name="Wang Z.W."/>
            <person name="Zhao X."/>
            <person name="Zhong W.Y."/>
            <person name="Ma X.K."/>
            <person name="Ma L."/>
            <person name="Huang J."/>
            <person name="Chen G.Z."/>
            <person name="Huang M.Z."/>
            <person name="Huang L."/>
            <person name="Peng D.H."/>
            <person name="Luo Y.B."/>
            <person name="Zou S.Q."/>
            <person name="Chen S.P."/>
            <person name="Lan S."/>
            <person name="Tsai W.C."/>
            <person name="Van de Peer Y."/>
            <person name="Liu Z.J."/>
        </authorList>
    </citation>
    <scope>NUCLEOTIDE SEQUENCE [LARGE SCALE GENOMIC DNA]</scope>
    <source>
        <strain evidence="1">Lor288</strain>
    </source>
</reference>
<dbReference type="Proteomes" id="UP001412067">
    <property type="component" value="Unassembled WGS sequence"/>
</dbReference>
<sequence>MYHSSVNPNPAILNPNSAWANHNPVLPRPHFRIPHNAHHTSHNGDFTTLAVHLQGFILHRTAARFYTVASLLSSICRRRKAKMATNAEGGRTFARRDQLLKIQSQIQKFWDEENIFETTSLSKPPEQGDASI</sequence>
<gene>
    <name evidence="1" type="ORF">KSP40_PGU002526</name>
</gene>
<proteinExistence type="predicted"/>
<evidence type="ECO:0000313" key="2">
    <source>
        <dbReference type="Proteomes" id="UP001412067"/>
    </source>
</evidence>